<proteinExistence type="predicted"/>
<gene>
    <name evidence="1" type="ORF">BSK52_03040</name>
</gene>
<dbReference type="InterPro" id="IPR011466">
    <property type="entry name" value="DUF1572"/>
</dbReference>
<organism evidence="1 2">
    <name type="scientific">Paenibacillus odorifer</name>
    <dbReference type="NCBI Taxonomy" id="189426"/>
    <lineage>
        <taxon>Bacteria</taxon>
        <taxon>Bacillati</taxon>
        <taxon>Bacillota</taxon>
        <taxon>Bacilli</taxon>
        <taxon>Bacillales</taxon>
        <taxon>Paenibacillaceae</taxon>
        <taxon>Paenibacillus</taxon>
    </lineage>
</organism>
<reference evidence="1 2" key="1">
    <citation type="submission" date="2016-10" db="EMBL/GenBank/DDBJ databases">
        <title>Paenibacillus species isolates.</title>
        <authorList>
            <person name="Beno S.M."/>
        </authorList>
    </citation>
    <scope>NUCLEOTIDE SEQUENCE [LARGE SCALE GENOMIC DNA]</scope>
    <source>
        <strain evidence="1 2">FSL H7-0710</strain>
    </source>
</reference>
<evidence type="ECO:0008006" key="3">
    <source>
        <dbReference type="Google" id="ProtNLM"/>
    </source>
</evidence>
<dbReference type="Pfam" id="PF07609">
    <property type="entry name" value="DUF1572"/>
    <property type="match status" value="1"/>
</dbReference>
<dbReference type="Proteomes" id="UP000187439">
    <property type="component" value="Unassembled WGS sequence"/>
</dbReference>
<dbReference type="InterPro" id="IPR034660">
    <property type="entry name" value="DinB/YfiT-like"/>
</dbReference>
<dbReference type="AlphaFoldDB" id="A0A1R0Y7S8"/>
<dbReference type="Gene3D" id="1.20.120.450">
    <property type="entry name" value="dinb family like domain"/>
    <property type="match status" value="1"/>
</dbReference>
<dbReference type="EMBL" id="MPTC01000002">
    <property type="protein sequence ID" value="OMD43408.1"/>
    <property type="molecule type" value="Genomic_DNA"/>
</dbReference>
<protein>
    <recommendedName>
        <fullName evidence="3">DUF1572 domain-containing protein</fullName>
    </recommendedName>
</protein>
<evidence type="ECO:0000313" key="2">
    <source>
        <dbReference type="Proteomes" id="UP000187439"/>
    </source>
</evidence>
<dbReference type="OrthoDB" id="68731at2"/>
<comment type="caution">
    <text evidence="1">The sequence shown here is derived from an EMBL/GenBank/DDBJ whole genome shotgun (WGS) entry which is preliminary data.</text>
</comment>
<sequence length="169" mass="19693">MSEIIIECMRRLDQSLGYVEQAVSELSMEQVWFRPRLKMNAIGNLMLHVAGSEYQHLVSGVGNKPIQRDRPNEFLTRGGYSSQELVEHMRKVREESRSVMCNLTKADLEREVTIRFPEGSGMENYTWSIQKIVIGAAEHYSYHTGQIVYASKLLQEKDEHLLNNWKHYF</sequence>
<name>A0A1R0Y7S8_9BACL</name>
<dbReference type="RefSeq" id="WP_076117057.1">
    <property type="nucleotide sequence ID" value="NZ_MPTC01000002.1"/>
</dbReference>
<accession>A0A1R0Y7S8</accession>
<evidence type="ECO:0000313" key="1">
    <source>
        <dbReference type="EMBL" id="OMD43408.1"/>
    </source>
</evidence>
<dbReference type="SUPFAM" id="SSF109854">
    <property type="entry name" value="DinB/YfiT-like putative metalloenzymes"/>
    <property type="match status" value="1"/>
</dbReference>